<evidence type="ECO:0000256" key="2">
    <source>
        <dbReference type="ARBA" id="ARBA00022692"/>
    </source>
</evidence>
<feature type="transmembrane region" description="Helical" evidence="5">
    <location>
        <begin position="179"/>
        <end position="200"/>
    </location>
</feature>
<feature type="transmembrane region" description="Helical" evidence="5">
    <location>
        <begin position="69"/>
        <end position="88"/>
    </location>
</feature>
<dbReference type="EMBL" id="KZ821788">
    <property type="protein sequence ID" value="PYH75534.1"/>
    <property type="molecule type" value="Genomic_DNA"/>
</dbReference>
<gene>
    <name evidence="6" type="ORF">BO82DRAFT_21266</name>
</gene>
<dbReference type="STRING" id="1448315.A0A319BSM2"/>
<evidence type="ECO:0000256" key="4">
    <source>
        <dbReference type="ARBA" id="ARBA00023136"/>
    </source>
</evidence>
<dbReference type="SUPFAM" id="SSF103473">
    <property type="entry name" value="MFS general substrate transporter"/>
    <property type="match status" value="1"/>
</dbReference>
<evidence type="ECO:0000313" key="7">
    <source>
        <dbReference type="Proteomes" id="UP000248340"/>
    </source>
</evidence>
<evidence type="ECO:0000256" key="1">
    <source>
        <dbReference type="ARBA" id="ARBA00004141"/>
    </source>
</evidence>
<dbReference type="PANTHER" id="PTHR23502:SF47">
    <property type="entry name" value="MAJOR FACILITATOR SUPERFAMILY (MFS) PROFILE DOMAIN-CONTAINING PROTEIN-RELATED"/>
    <property type="match status" value="1"/>
</dbReference>
<dbReference type="GeneID" id="37133457"/>
<feature type="transmembrane region" description="Helical" evidence="5">
    <location>
        <begin position="212"/>
        <end position="234"/>
    </location>
</feature>
<name>A0A319BSM2_9EURO</name>
<keyword evidence="3 5" id="KW-1133">Transmembrane helix</keyword>
<evidence type="ECO:0000256" key="3">
    <source>
        <dbReference type="ARBA" id="ARBA00022989"/>
    </source>
</evidence>
<dbReference type="InterPro" id="IPR036259">
    <property type="entry name" value="MFS_trans_sf"/>
</dbReference>
<feature type="transmembrane region" description="Helical" evidence="5">
    <location>
        <begin position="108"/>
        <end position="127"/>
    </location>
</feature>
<reference evidence="6 7" key="1">
    <citation type="submission" date="2016-12" db="EMBL/GenBank/DDBJ databases">
        <title>The genomes of Aspergillus section Nigri reveals drivers in fungal speciation.</title>
        <authorList>
            <consortium name="DOE Joint Genome Institute"/>
            <person name="Vesth T.C."/>
            <person name="Nybo J."/>
            <person name="Theobald S."/>
            <person name="Brandl J."/>
            <person name="Frisvad J.C."/>
            <person name="Nielsen K.F."/>
            <person name="Lyhne E.K."/>
            <person name="Kogle M.E."/>
            <person name="Kuo A."/>
            <person name="Riley R."/>
            <person name="Clum A."/>
            <person name="Nolan M."/>
            <person name="Lipzen A."/>
            <person name="Salamov A."/>
            <person name="Henrissat B."/>
            <person name="Wiebenga A."/>
            <person name="De Vries R.P."/>
            <person name="Grigoriev I.V."/>
            <person name="Mortensen U.H."/>
            <person name="Andersen M.R."/>
            <person name="Baker S.E."/>
        </authorList>
    </citation>
    <scope>NUCLEOTIDE SEQUENCE [LARGE SCALE GENOMIC DNA]</scope>
    <source>
        <strain evidence="6 7">CBS 121591</strain>
    </source>
</reference>
<evidence type="ECO:0000313" key="6">
    <source>
        <dbReference type="EMBL" id="PYH75534.1"/>
    </source>
</evidence>
<dbReference type="Gene3D" id="1.20.1250.20">
    <property type="entry name" value="MFS general substrate transporter like domains"/>
    <property type="match status" value="1"/>
</dbReference>
<evidence type="ECO:0000256" key="5">
    <source>
        <dbReference type="SAM" id="Phobius"/>
    </source>
</evidence>
<protein>
    <submittedName>
        <fullName evidence="6">MFS general substrate transporter</fullName>
    </submittedName>
</protein>
<dbReference type="VEuPathDB" id="FungiDB:BO82DRAFT_21266"/>
<comment type="subcellular location">
    <subcellularLocation>
        <location evidence="1">Membrane</location>
        <topology evidence="1">Multi-pass membrane protein</topology>
    </subcellularLocation>
</comment>
<sequence>MSAFFGIIGYLLVPETFEPVLPTTKAKRLRLQTKDWALHAPAVEQSTELGDICEQYLLRPILMLFQEPILILATLYMGFIYGFLYLCFEAYPIAFQENRGWNAGVGELPFLAITVGVLIAVGIIIAFTISRFKRIINEQGSVPPEERLLQMILGGAVLPIGMFGFGWTSNKSIIWVPEVIAGGAIGIGVLLIFLQGLNYIIDVYEMNANSAITANTLFISCLGAGFPMFATAMFHNLGVHWAMILLRCLTAILFPIPILFRIYGARIRKMNRFSPDV</sequence>
<keyword evidence="4 5" id="KW-0472">Membrane</keyword>
<proteinExistence type="predicted"/>
<feature type="transmembrane region" description="Helical" evidence="5">
    <location>
        <begin position="148"/>
        <end position="167"/>
    </location>
</feature>
<dbReference type="PANTHER" id="PTHR23502">
    <property type="entry name" value="MAJOR FACILITATOR SUPERFAMILY"/>
    <property type="match status" value="1"/>
</dbReference>
<dbReference type="AlphaFoldDB" id="A0A319BSM2"/>
<organism evidence="6 7">
    <name type="scientific">Aspergillus uvarum CBS 121591</name>
    <dbReference type="NCBI Taxonomy" id="1448315"/>
    <lineage>
        <taxon>Eukaryota</taxon>
        <taxon>Fungi</taxon>
        <taxon>Dikarya</taxon>
        <taxon>Ascomycota</taxon>
        <taxon>Pezizomycotina</taxon>
        <taxon>Eurotiomycetes</taxon>
        <taxon>Eurotiomycetidae</taxon>
        <taxon>Eurotiales</taxon>
        <taxon>Aspergillaceae</taxon>
        <taxon>Aspergillus</taxon>
        <taxon>Aspergillus subgen. Circumdati</taxon>
    </lineage>
</organism>
<dbReference type="RefSeq" id="XP_025485734.1">
    <property type="nucleotide sequence ID" value="XM_025630716.1"/>
</dbReference>
<feature type="transmembrane region" description="Helical" evidence="5">
    <location>
        <begin position="240"/>
        <end position="263"/>
    </location>
</feature>
<dbReference type="Proteomes" id="UP000248340">
    <property type="component" value="Unassembled WGS sequence"/>
</dbReference>
<dbReference type="GO" id="GO:0005886">
    <property type="term" value="C:plasma membrane"/>
    <property type="evidence" value="ECO:0007669"/>
    <property type="project" value="TreeGrafter"/>
</dbReference>
<dbReference type="OrthoDB" id="446368at2759"/>
<accession>A0A319BSM2</accession>
<keyword evidence="2 5" id="KW-0812">Transmembrane</keyword>
<keyword evidence="7" id="KW-1185">Reference proteome</keyword>
<dbReference type="GO" id="GO:0022857">
    <property type="term" value="F:transmembrane transporter activity"/>
    <property type="evidence" value="ECO:0007669"/>
    <property type="project" value="TreeGrafter"/>
</dbReference>